<evidence type="ECO:0000313" key="14">
    <source>
        <dbReference type="Proteomes" id="UP000183039"/>
    </source>
</evidence>
<evidence type="ECO:0000256" key="7">
    <source>
        <dbReference type="ARBA" id="ARBA00023136"/>
    </source>
</evidence>
<comment type="function">
    <text evidence="8">The phosphoenolpyruvate-dependent sugar phosphotransferase system (PTS), a major carbohydrate active -transport system, catalyzes the phosphorylation of incoming sugar substrates concomitant with their translocation across the cell membrane.</text>
</comment>
<dbReference type="InterPro" id="IPR004796">
    <property type="entry name" value="PTS_IIC_cello"/>
</dbReference>
<evidence type="ECO:0000313" key="13">
    <source>
        <dbReference type="Proteomes" id="UP000065511"/>
    </source>
</evidence>
<feature type="transmembrane region" description="Helical" evidence="9">
    <location>
        <begin position="325"/>
        <end position="344"/>
    </location>
</feature>
<dbReference type="Pfam" id="PF02378">
    <property type="entry name" value="PTS_EIIC"/>
    <property type="match status" value="1"/>
</dbReference>
<evidence type="ECO:0000313" key="12">
    <source>
        <dbReference type="EMBL" id="OJG93539.1"/>
    </source>
</evidence>
<dbReference type="AlphaFoldDB" id="A0A0S3KDZ5"/>
<sequence length="413" mass="46081">MKKIIDWMTNVFAPKANKITKNPWIGAIQEAMTTVMPMILVGSLVTIFAIFEEYIPNFPDISPISSFSFGLASVFVAFFIPYLLLEKKKKHKLKKQAGMIGIAFFLMLVFPTFNDNGDIIIEFAKLGSGGMFAAIVGGLFVAFVMDKFSKFSLFKEDTMMPPFLVEGFDSIAPTFLILAIGWVAIFIFNINLYEGIYWILSPLVNVSQSFWGFVLIMFIQAFLYSFGISSWVLEPLYVPIGLQAVGQNAADLARGIDPSLILTNETLQGWVWIGGAGSTLMLSVFMLFTKSKRLRAIGKSSIVPSLCNINEPLVYGAPVVFNPMLMVPMWISGIVVPAITYLSFQLGWVSIPTKPFALWYLPVGIQTWLINGDLNGLILLAVSLVLTGFIYYPFLKVYDNQIYKEELLKVEEA</sequence>
<evidence type="ECO:0000256" key="3">
    <source>
        <dbReference type="ARBA" id="ARBA00022475"/>
    </source>
</evidence>
<dbReference type="OrthoDB" id="1641940at2"/>
<evidence type="ECO:0000256" key="2">
    <source>
        <dbReference type="ARBA" id="ARBA00022448"/>
    </source>
</evidence>
<dbReference type="PIRSF" id="PIRSF006351">
    <property type="entry name" value="PTS_EIIC-Cellobiose"/>
    <property type="match status" value="1"/>
</dbReference>
<evidence type="ECO:0000256" key="6">
    <source>
        <dbReference type="ARBA" id="ARBA00022989"/>
    </source>
</evidence>
<dbReference type="GO" id="GO:0005886">
    <property type="term" value="C:plasma membrane"/>
    <property type="evidence" value="ECO:0007669"/>
    <property type="project" value="UniProtKB-SubCell"/>
</dbReference>
<feature type="transmembrane region" description="Helical" evidence="9">
    <location>
        <begin position="31"/>
        <end position="51"/>
    </location>
</feature>
<dbReference type="EMBL" id="JXLC01000001">
    <property type="protein sequence ID" value="OJG93539.1"/>
    <property type="molecule type" value="Genomic_DNA"/>
</dbReference>
<keyword evidence="3 8" id="KW-1003">Cell membrane</keyword>
<keyword evidence="13" id="KW-1185">Reference proteome</keyword>
<evidence type="ECO:0000256" key="4">
    <source>
        <dbReference type="ARBA" id="ARBA00022597"/>
    </source>
</evidence>
<evidence type="ECO:0000256" key="9">
    <source>
        <dbReference type="SAM" id="Phobius"/>
    </source>
</evidence>
<dbReference type="PANTHER" id="PTHR33989">
    <property type="match status" value="1"/>
</dbReference>
<dbReference type="PROSITE" id="PS51105">
    <property type="entry name" value="PTS_EIIC_TYPE_3"/>
    <property type="match status" value="1"/>
</dbReference>
<reference evidence="12 14" key="1">
    <citation type="submission" date="2014-12" db="EMBL/GenBank/DDBJ databases">
        <title>Draft genome sequences of 29 type strains of Enterococci.</title>
        <authorList>
            <person name="Zhong Z."/>
            <person name="Sun Z."/>
            <person name="Liu W."/>
            <person name="Zhang W."/>
            <person name="Zhang H."/>
        </authorList>
    </citation>
    <scope>NUCLEOTIDE SEQUENCE [LARGE SCALE GENOMIC DNA]</scope>
    <source>
        <strain evidence="12 14">DSM 22801</strain>
    </source>
</reference>
<keyword evidence="7 8" id="KW-0472">Membrane</keyword>
<evidence type="ECO:0000256" key="8">
    <source>
        <dbReference type="PIRNR" id="PIRNR006351"/>
    </source>
</evidence>
<proteinExistence type="predicted"/>
<gene>
    <name evidence="11" type="ORF">ATZ33_14505</name>
    <name evidence="12" type="ORF">RV15_GL000141</name>
</gene>
<dbReference type="InterPro" id="IPR004501">
    <property type="entry name" value="PTS_EIIC_3"/>
</dbReference>
<reference evidence="11 13" key="2">
    <citation type="submission" date="2015-12" db="EMBL/GenBank/DDBJ databases">
        <authorList>
            <person name="Lauer A."/>
            <person name="Humrighouse B."/>
            <person name="Loparev V."/>
            <person name="Shewmaker P.L."/>
            <person name="Whitney A.M."/>
            <person name="McLaughlin R.W."/>
        </authorList>
    </citation>
    <scope>NUCLEOTIDE SEQUENCE [LARGE SCALE GENOMIC DNA]</scope>
    <source>
        <strain evidence="11 13">LMG 23085</strain>
    </source>
</reference>
<feature type="transmembrane region" description="Helical" evidence="9">
    <location>
        <begin position="269"/>
        <end position="288"/>
    </location>
</feature>
<protein>
    <recommendedName>
        <fullName evidence="8">Permease IIC component</fullName>
    </recommendedName>
</protein>
<dbReference type="PANTHER" id="PTHR33989:SF4">
    <property type="entry name" value="PTS SYSTEM N,N'-DIACETYLCHITOBIOSE-SPECIFIC EIIC COMPONENT"/>
    <property type="match status" value="1"/>
</dbReference>
<evidence type="ECO:0000259" key="10">
    <source>
        <dbReference type="PROSITE" id="PS51105"/>
    </source>
</evidence>
<feature type="transmembrane region" description="Helical" evidence="9">
    <location>
        <begin position="63"/>
        <end position="85"/>
    </location>
</feature>
<feature type="transmembrane region" description="Helical" evidence="9">
    <location>
        <begin position="377"/>
        <end position="395"/>
    </location>
</feature>
<dbReference type="InterPro" id="IPR003352">
    <property type="entry name" value="PTS_EIIC"/>
</dbReference>
<dbReference type="Proteomes" id="UP000065511">
    <property type="component" value="Chromosome"/>
</dbReference>
<dbReference type="KEGG" id="ess:ATZ33_14505"/>
<accession>A0A0S3KDZ5</accession>
<feature type="transmembrane region" description="Helical" evidence="9">
    <location>
        <begin position="210"/>
        <end position="233"/>
    </location>
</feature>
<dbReference type="GO" id="GO:0008982">
    <property type="term" value="F:protein-N(PI)-phosphohistidine-sugar phosphotransferase activity"/>
    <property type="evidence" value="ECO:0007669"/>
    <property type="project" value="UniProtKB-UniRule"/>
</dbReference>
<keyword evidence="4 8" id="KW-0762">Sugar transport</keyword>
<keyword evidence="2 8" id="KW-0813">Transport</keyword>
<keyword evidence="5 9" id="KW-0812">Transmembrane</keyword>
<comment type="subcellular location">
    <subcellularLocation>
        <location evidence="1">Cell membrane</location>
        <topology evidence="1">Multi-pass membrane protein</topology>
    </subcellularLocation>
</comment>
<name>A0A0S3KDZ5_9ENTE</name>
<dbReference type="GO" id="GO:1902815">
    <property type="term" value="P:N,N'-diacetylchitobiose import"/>
    <property type="evidence" value="ECO:0007669"/>
    <property type="project" value="TreeGrafter"/>
</dbReference>
<organism evidence="12 14">
    <name type="scientific">Enterococcus silesiacus</name>
    <dbReference type="NCBI Taxonomy" id="332949"/>
    <lineage>
        <taxon>Bacteria</taxon>
        <taxon>Bacillati</taxon>
        <taxon>Bacillota</taxon>
        <taxon>Bacilli</taxon>
        <taxon>Lactobacillales</taxon>
        <taxon>Enterococcaceae</taxon>
        <taxon>Enterococcus</taxon>
    </lineage>
</organism>
<dbReference type="RefSeq" id="WP_071876135.1">
    <property type="nucleotide sequence ID" value="NZ_JXLC01000001.1"/>
</dbReference>
<evidence type="ECO:0000256" key="1">
    <source>
        <dbReference type="ARBA" id="ARBA00004651"/>
    </source>
</evidence>
<evidence type="ECO:0000256" key="5">
    <source>
        <dbReference type="ARBA" id="ARBA00022692"/>
    </source>
</evidence>
<dbReference type="Proteomes" id="UP000183039">
    <property type="component" value="Unassembled WGS sequence"/>
</dbReference>
<feature type="transmembrane region" description="Helical" evidence="9">
    <location>
        <begin position="126"/>
        <end position="146"/>
    </location>
</feature>
<keyword evidence="6 9" id="KW-1133">Transmembrane helix</keyword>
<feature type="transmembrane region" description="Helical" evidence="9">
    <location>
        <begin position="167"/>
        <end position="190"/>
    </location>
</feature>
<feature type="transmembrane region" description="Helical" evidence="9">
    <location>
        <begin position="97"/>
        <end position="114"/>
    </location>
</feature>
<dbReference type="GO" id="GO:0009401">
    <property type="term" value="P:phosphoenolpyruvate-dependent sugar phosphotransferase system"/>
    <property type="evidence" value="ECO:0007669"/>
    <property type="project" value="InterPro"/>
</dbReference>
<dbReference type="EMBL" id="CP013614">
    <property type="protein sequence ID" value="ALS02545.1"/>
    <property type="molecule type" value="Genomic_DNA"/>
</dbReference>
<feature type="domain" description="PTS EIIC type-3" evidence="10">
    <location>
        <begin position="8"/>
        <end position="394"/>
    </location>
</feature>
<evidence type="ECO:0000313" key="11">
    <source>
        <dbReference type="EMBL" id="ALS02545.1"/>
    </source>
</evidence>
<dbReference type="InterPro" id="IPR051088">
    <property type="entry name" value="PTS_Sugar-EIIC/EIIB"/>
</dbReference>